<gene>
    <name evidence="5" type="primary">CRN8_2</name>
    <name evidence="5" type="ORF">V7S43_011118</name>
</gene>
<evidence type="ECO:0000256" key="3">
    <source>
        <dbReference type="ARBA" id="ARBA00022525"/>
    </source>
</evidence>
<reference evidence="5 6" key="1">
    <citation type="submission" date="2024-09" db="EMBL/GenBank/DDBJ databases">
        <title>Genome sequencing and assembly of Phytophthora oleae, isolate VK10A, causative agent of rot of olive drupes.</title>
        <authorList>
            <person name="Conti Taguali S."/>
            <person name="Riolo M."/>
            <person name="La Spada F."/>
            <person name="Cacciola S.O."/>
            <person name="Dionisio G."/>
        </authorList>
    </citation>
    <scope>NUCLEOTIDE SEQUENCE [LARGE SCALE GENOMIC DNA]</scope>
    <source>
        <strain evidence="5 6">VK10A</strain>
    </source>
</reference>
<feature type="domain" description="Crinkler effector protein N-terminal" evidence="4">
    <location>
        <begin position="3"/>
        <end position="48"/>
    </location>
</feature>
<dbReference type="InterPro" id="IPR045379">
    <property type="entry name" value="Crinkler_N"/>
</dbReference>
<name>A0ABD3FAE1_9STRA</name>
<dbReference type="AlphaFoldDB" id="A0ABD3FAE1"/>
<evidence type="ECO:0000259" key="4">
    <source>
        <dbReference type="Pfam" id="PF20147"/>
    </source>
</evidence>
<dbReference type="Proteomes" id="UP001632037">
    <property type="component" value="Unassembled WGS sequence"/>
</dbReference>
<dbReference type="EMBL" id="JBIMZQ010000026">
    <property type="protein sequence ID" value="KAL3663703.1"/>
    <property type="molecule type" value="Genomic_DNA"/>
</dbReference>
<evidence type="ECO:0000313" key="6">
    <source>
        <dbReference type="Proteomes" id="UP001632037"/>
    </source>
</evidence>
<sequence>MIGDGSGFVVNIDEIKKVGHLKNIIKERKMYHFPADQLTLYFAKKDGECSSRTTLMSSSWRMEKLLAEW</sequence>
<comment type="caution">
    <text evidence="5">The sequence shown here is derived from an EMBL/GenBank/DDBJ whole genome shotgun (WGS) entry which is preliminary data.</text>
</comment>
<evidence type="ECO:0000256" key="1">
    <source>
        <dbReference type="ARBA" id="ARBA00004340"/>
    </source>
</evidence>
<evidence type="ECO:0000313" key="5">
    <source>
        <dbReference type="EMBL" id="KAL3663703.1"/>
    </source>
</evidence>
<keyword evidence="3" id="KW-0964">Secreted</keyword>
<dbReference type="Pfam" id="PF20147">
    <property type="entry name" value="Crinkler"/>
    <property type="match status" value="1"/>
</dbReference>
<dbReference type="GO" id="GO:0005576">
    <property type="term" value="C:extracellular region"/>
    <property type="evidence" value="ECO:0007669"/>
    <property type="project" value="UniProtKB-SubCell"/>
</dbReference>
<dbReference type="GO" id="GO:0043657">
    <property type="term" value="C:host cell"/>
    <property type="evidence" value="ECO:0007669"/>
    <property type="project" value="UniProtKB-SubCell"/>
</dbReference>
<proteinExistence type="predicted"/>
<organism evidence="5 6">
    <name type="scientific">Phytophthora oleae</name>
    <dbReference type="NCBI Taxonomy" id="2107226"/>
    <lineage>
        <taxon>Eukaryota</taxon>
        <taxon>Sar</taxon>
        <taxon>Stramenopiles</taxon>
        <taxon>Oomycota</taxon>
        <taxon>Peronosporomycetes</taxon>
        <taxon>Peronosporales</taxon>
        <taxon>Peronosporaceae</taxon>
        <taxon>Phytophthora</taxon>
    </lineage>
</organism>
<keyword evidence="6" id="KW-1185">Reference proteome</keyword>
<evidence type="ECO:0000256" key="2">
    <source>
        <dbReference type="ARBA" id="ARBA00004613"/>
    </source>
</evidence>
<comment type="subcellular location">
    <subcellularLocation>
        <location evidence="1">Host cell</location>
    </subcellularLocation>
    <subcellularLocation>
        <location evidence="2">Secreted</location>
    </subcellularLocation>
</comment>
<protein>
    <submittedName>
        <fullName evidence="5">Crinkler effector protein 8</fullName>
    </submittedName>
</protein>
<accession>A0ABD3FAE1</accession>